<protein>
    <submittedName>
        <fullName evidence="2">SusD/RagB family nutrient-binding outer membrane lipoprotein</fullName>
    </submittedName>
</protein>
<comment type="caution">
    <text evidence="2">The sequence shown here is derived from an EMBL/GenBank/DDBJ whole genome shotgun (WGS) entry which is preliminary data.</text>
</comment>
<dbReference type="PROSITE" id="PS51257">
    <property type="entry name" value="PROKAR_LIPOPROTEIN"/>
    <property type="match status" value="1"/>
</dbReference>
<dbReference type="EMBL" id="JBHUPB010000007">
    <property type="protein sequence ID" value="MFD2967854.1"/>
    <property type="molecule type" value="Genomic_DNA"/>
</dbReference>
<organism evidence="2 3">
    <name type="scientific">Sphingobacterium bambusae</name>
    <dbReference type="NCBI Taxonomy" id="662858"/>
    <lineage>
        <taxon>Bacteria</taxon>
        <taxon>Pseudomonadati</taxon>
        <taxon>Bacteroidota</taxon>
        <taxon>Sphingobacteriia</taxon>
        <taxon>Sphingobacteriales</taxon>
        <taxon>Sphingobacteriaceae</taxon>
        <taxon>Sphingobacterium</taxon>
    </lineage>
</organism>
<dbReference type="RefSeq" id="WP_320183130.1">
    <property type="nucleotide sequence ID" value="NZ_CP138332.1"/>
</dbReference>
<keyword evidence="1" id="KW-0732">Signal</keyword>
<gene>
    <name evidence="2" type="ORF">ACFS7Y_10665</name>
</gene>
<proteinExistence type="predicted"/>
<dbReference type="SUPFAM" id="SSF48452">
    <property type="entry name" value="TPR-like"/>
    <property type="match status" value="1"/>
</dbReference>
<dbReference type="Pfam" id="PF12771">
    <property type="entry name" value="SusD-like_2"/>
    <property type="match status" value="1"/>
</dbReference>
<evidence type="ECO:0000313" key="2">
    <source>
        <dbReference type="EMBL" id="MFD2967854.1"/>
    </source>
</evidence>
<keyword evidence="3" id="KW-1185">Reference proteome</keyword>
<name>A0ABW6BH67_9SPHI</name>
<dbReference type="Proteomes" id="UP001597525">
    <property type="component" value="Unassembled WGS sequence"/>
</dbReference>
<evidence type="ECO:0000313" key="3">
    <source>
        <dbReference type="Proteomes" id="UP001597525"/>
    </source>
</evidence>
<reference evidence="3" key="1">
    <citation type="journal article" date="2019" name="Int. J. Syst. Evol. Microbiol.">
        <title>The Global Catalogue of Microorganisms (GCM) 10K type strain sequencing project: providing services to taxonomists for standard genome sequencing and annotation.</title>
        <authorList>
            <consortium name="The Broad Institute Genomics Platform"/>
            <consortium name="The Broad Institute Genome Sequencing Center for Infectious Disease"/>
            <person name="Wu L."/>
            <person name="Ma J."/>
        </authorList>
    </citation>
    <scope>NUCLEOTIDE SEQUENCE [LARGE SCALE GENOMIC DNA]</scope>
    <source>
        <strain evidence="3">KCTC 22814</strain>
    </source>
</reference>
<dbReference type="InterPro" id="IPR011990">
    <property type="entry name" value="TPR-like_helical_dom_sf"/>
</dbReference>
<dbReference type="Gene3D" id="1.25.40.390">
    <property type="match status" value="1"/>
</dbReference>
<dbReference type="InterPro" id="IPR041662">
    <property type="entry name" value="SusD-like_2"/>
</dbReference>
<feature type="chain" id="PRO_5045065269" evidence="1">
    <location>
        <begin position="30"/>
        <end position="494"/>
    </location>
</feature>
<keyword evidence="2" id="KW-0449">Lipoprotein</keyword>
<feature type="signal peptide" evidence="1">
    <location>
        <begin position="1"/>
        <end position="29"/>
    </location>
</feature>
<evidence type="ECO:0000256" key="1">
    <source>
        <dbReference type="SAM" id="SignalP"/>
    </source>
</evidence>
<accession>A0ABW6BH67</accession>
<sequence length="494" mass="55221">MNNTIFRTFKKWNKSTLLLGLAGLALTQACTKDFDAINTNPNQPVEAPMTNVLAYVLQDFSANFYDAWGNMNEPSTYSGHLGKIAYIDEARYMFRSGTISDLWNKFYRDVKNAQLVIDRAEAEGATNMRAVALTFQAYMWQLGTDRWRDMPFTEAIRGDEGFVTPKYDRQEDIYPAIIAQLEQAADLFAEGSSDQLGDGDLLFGGDVEKWRKFCNALRLRVALRLSAVDAAGSQSTVQQIFADPQKYPLMESNSDNAYFYWVGSNPYVEPWNNDSRTRDDHGVSVNIVDTLKKYADPRLAVYAKPAPSDGEYRGVIIGPASSPTVSLYSRIGARFRDDAAGFSPFMNYAELNFVIAELAQKGWSTGSITAQEAYEQGITASFQENGLSAAQSSAYLSAPIVAWGNRPAQIHLQKWLALFKNGHEAWSEMRRTDFPLLPAATGSAFPGHNRPPLRYPYPAEETTLNGQNSAASRADVDDNFWGKQMWWDQRTGVN</sequence>